<dbReference type="EMBL" id="JABSTQ010011317">
    <property type="protein sequence ID" value="KAG0412856.1"/>
    <property type="molecule type" value="Genomic_DNA"/>
</dbReference>
<proteinExistence type="predicted"/>
<evidence type="ECO:0000313" key="2">
    <source>
        <dbReference type="Proteomes" id="UP000805193"/>
    </source>
</evidence>
<name>A0AC60P0C4_IXOPE</name>
<accession>A0AC60P0C4</accession>
<dbReference type="Proteomes" id="UP000805193">
    <property type="component" value="Unassembled WGS sequence"/>
</dbReference>
<gene>
    <name evidence="1" type="ORF">HPB47_010003</name>
</gene>
<protein>
    <submittedName>
        <fullName evidence="1">Uncharacterized protein</fullName>
    </submittedName>
</protein>
<evidence type="ECO:0000313" key="1">
    <source>
        <dbReference type="EMBL" id="KAG0412856.1"/>
    </source>
</evidence>
<organism evidence="1 2">
    <name type="scientific">Ixodes persulcatus</name>
    <name type="common">Taiga tick</name>
    <dbReference type="NCBI Taxonomy" id="34615"/>
    <lineage>
        <taxon>Eukaryota</taxon>
        <taxon>Metazoa</taxon>
        <taxon>Ecdysozoa</taxon>
        <taxon>Arthropoda</taxon>
        <taxon>Chelicerata</taxon>
        <taxon>Arachnida</taxon>
        <taxon>Acari</taxon>
        <taxon>Parasitiformes</taxon>
        <taxon>Ixodida</taxon>
        <taxon>Ixodoidea</taxon>
        <taxon>Ixodidae</taxon>
        <taxon>Ixodinae</taxon>
        <taxon>Ixodes</taxon>
    </lineage>
</organism>
<keyword evidence="2" id="KW-1185">Reference proteome</keyword>
<comment type="caution">
    <text evidence="1">The sequence shown here is derived from an EMBL/GenBank/DDBJ whole genome shotgun (WGS) entry which is preliminary data.</text>
</comment>
<sequence>MPPRIPLHVRIAISKLHDAGLSQREIATRVGVNKRAVNRIVQAYRDEGRIEDAPRGAPPNATSADEDLLVVAAIADDPFLTVPELKRCLNLNASAGTIKRRLQMAGIRCRVTGQKPRFLRHHRDSRLAFAQEHRSWGREQWAKVIFSGEASFCSRWDGQRRTWRPAYCRYDPEYIKQVESSGRCILNVWSCVSHLGLGPLHRIDGLLTAQQYVEILGDYSIFQDEERSTIHRADVVQQFLQEREVGVLQWPPEMWDLNVIEDVWTLLTKLELRRRRLEDSSTDTLWTALSGAWQRLREQPHLVASLYDALPGRVDKTISADGGHIPAETWPGEAEGQALQQAFFEIGGFPSVVGAVDGTHIRIQAPQVHEEVYVNRHLYHSINVQLVVDVFYRIRNVVAKWPGSTHDSRIFTEGSLSGKLADGVYDGLLLGDSGYTCKPWLMTPFLSPSTAAEVAYNASHSTTRSIVERPAFLSHGPDRRPAMTRSLRHSASLPRPRVDDNDRVKDRPLRVGEDHGRRSIGLPAQRG</sequence>
<reference evidence="1 2" key="1">
    <citation type="journal article" date="2020" name="Cell">
        <title>Large-Scale Comparative Analyses of Tick Genomes Elucidate Their Genetic Diversity and Vector Capacities.</title>
        <authorList>
            <consortium name="Tick Genome and Microbiome Consortium (TIGMIC)"/>
            <person name="Jia N."/>
            <person name="Wang J."/>
            <person name="Shi W."/>
            <person name="Du L."/>
            <person name="Sun Y."/>
            <person name="Zhan W."/>
            <person name="Jiang J.F."/>
            <person name="Wang Q."/>
            <person name="Zhang B."/>
            <person name="Ji P."/>
            <person name="Bell-Sakyi L."/>
            <person name="Cui X.M."/>
            <person name="Yuan T.T."/>
            <person name="Jiang B.G."/>
            <person name="Yang W.F."/>
            <person name="Lam T.T."/>
            <person name="Chang Q.C."/>
            <person name="Ding S.J."/>
            <person name="Wang X.J."/>
            <person name="Zhu J.G."/>
            <person name="Ruan X.D."/>
            <person name="Zhao L."/>
            <person name="Wei J.T."/>
            <person name="Ye R.Z."/>
            <person name="Que T.C."/>
            <person name="Du C.H."/>
            <person name="Zhou Y.H."/>
            <person name="Cheng J.X."/>
            <person name="Dai P.F."/>
            <person name="Guo W.B."/>
            <person name="Han X.H."/>
            <person name="Huang E.J."/>
            <person name="Li L.F."/>
            <person name="Wei W."/>
            <person name="Gao Y.C."/>
            <person name="Liu J.Z."/>
            <person name="Shao H.Z."/>
            <person name="Wang X."/>
            <person name="Wang C.C."/>
            <person name="Yang T.C."/>
            <person name="Huo Q.B."/>
            <person name="Li W."/>
            <person name="Chen H.Y."/>
            <person name="Chen S.E."/>
            <person name="Zhou L.G."/>
            <person name="Ni X.B."/>
            <person name="Tian J.H."/>
            <person name="Sheng Y."/>
            <person name="Liu T."/>
            <person name="Pan Y.S."/>
            <person name="Xia L.Y."/>
            <person name="Li J."/>
            <person name="Zhao F."/>
            <person name="Cao W.C."/>
        </authorList>
    </citation>
    <scope>NUCLEOTIDE SEQUENCE [LARGE SCALE GENOMIC DNA]</scope>
    <source>
        <strain evidence="1">Iper-2018</strain>
    </source>
</reference>